<sequence>MPDQGDPVILKSTAMEIEWMLCIRKVLVDGGIVAGDDAVTGDIYFSPGMQGRQAWKQVRIGSSWVTHPHPHERPMISCWICSDPQDSGRTPFVRDMSTSALCVEPEAVIWANDFVVDDRP</sequence>
<accession>A0A829YKC7</accession>
<evidence type="ECO:0000313" key="1">
    <source>
        <dbReference type="EMBL" id="GFE83700.1"/>
    </source>
</evidence>
<organism evidence="1 2">
    <name type="scientific">Steroidobacter agaridevorans</name>
    <dbReference type="NCBI Taxonomy" id="2695856"/>
    <lineage>
        <taxon>Bacteria</taxon>
        <taxon>Pseudomonadati</taxon>
        <taxon>Pseudomonadota</taxon>
        <taxon>Gammaproteobacteria</taxon>
        <taxon>Steroidobacterales</taxon>
        <taxon>Steroidobacteraceae</taxon>
        <taxon>Steroidobacter</taxon>
    </lineage>
</organism>
<protein>
    <submittedName>
        <fullName evidence="1">Uncharacterized protein</fullName>
    </submittedName>
</protein>
<evidence type="ECO:0000313" key="2">
    <source>
        <dbReference type="Proteomes" id="UP000445000"/>
    </source>
</evidence>
<name>A0A829YKC7_9GAMM</name>
<comment type="caution">
    <text evidence="1">The sequence shown here is derived from an EMBL/GenBank/DDBJ whole genome shotgun (WGS) entry which is preliminary data.</text>
</comment>
<dbReference type="AlphaFoldDB" id="A0A829YKC7"/>
<reference evidence="2" key="1">
    <citation type="submission" date="2020-01" db="EMBL/GenBank/DDBJ databases">
        <title>'Steroidobacter agaridevorans' sp. nov., agar-degrading bacteria isolated from rhizosphere soils.</title>
        <authorList>
            <person name="Ikenaga M."/>
            <person name="Kataoka M."/>
            <person name="Murouchi A."/>
            <person name="Katsuragi S."/>
            <person name="Sakai M."/>
        </authorList>
    </citation>
    <scope>NUCLEOTIDE SEQUENCE [LARGE SCALE GENOMIC DNA]</scope>
    <source>
        <strain evidence="2">YU21-B</strain>
    </source>
</reference>
<proteinExistence type="predicted"/>
<gene>
    <name evidence="1" type="ORF">GCM10011487_57000</name>
</gene>
<dbReference type="Proteomes" id="UP000445000">
    <property type="component" value="Unassembled WGS sequence"/>
</dbReference>
<keyword evidence="2" id="KW-1185">Reference proteome</keyword>
<dbReference type="EMBL" id="BLJN01000006">
    <property type="protein sequence ID" value="GFE83700.1"/>
    <property type="molecule type" value="Genomic_DNA"/>
</dbReference>